<name>A0ABN4YSU5_SPOUR</name>
<dbReference type="EMBL" id="CP015108">
    <property type="protein sequence ID" value="ARF14905.1"/>
    <property type="molecule type" value="Genomic_DNA"/>
</dbReference>
<evidence type="ECO:0000313" key="1">
    <source>
        <dbReference type="EMBL" id="ARF14905.1"/>
    </source>
</evidence>
<reference evidence="1 2" key="1">
    <citation type="submission" date="2016-04" db="EMBL/GenBank/DDBJ databases">
        <title>Comparative Genomics and Epigenetics of Sporosarcina ureae.</title>
        <authorList>
            <person name="Oliver A.S."/>
            <person name="Cooper K.K."/>
        </authorList>
    </citation>
    <scope>NUCLEOTIDE SEQUENCE [LARGE SCALE GENOMIC DNA]</scope>
    <source>
        <strain evidence="1 2">S204</strain>
    </source>
</reference>
<proteinExistence type="predicted"/>
<dbReference type="Proteomes" id="UP000192486">
    <property type="component" value="Chromosome"/>
</dbReference>
<gene>
    <name evidence="1" type="ORF">SporoS204_12530</name>
</gene>
<accession>A0ABN4YSU5</accession>
<sequence length="68" mass="7721">MNDAESSVTHVLDQSTRLFHTALVNEIDSQKTGATKYFSANTHAHFLGCHFVITNMMLLQVLKQVDWK</sequence>
<evidence type="ECO:0000313" key="2">
    <source>
        <dbReference type="Proteomes" id="UP000192486"/>
    </source>
</evidence>
<protein>
    <submittedName>
        <fullName evidence="1">Uncharacterized protein</fullName>
    </submittedName>
</protein>
<keyword evidence="2" id="KW-1185">Reference proteome</keyword>
<organism evidence="1 2">
    <name type="scientific">Sporosarcina ureae</name>
    <dbReference type="NCBI Taxonomy" id="1571"/>
    <lineage>
        <taxon>Bacteria</taxon>
        <taxon>Bacillati</taxon>
        <taxon>Bacillota</taxon>
        <taxon>Bacilli</taxon>
        <taxon>Bacillales</taxon>
        <taxon>Caryophanaceae</taxon>
        <taxon>Sporosarcina</taxon>
    </lineage>
</organism>